<evidence type="ECO:0000313" key="1">
    <source>
        <dbReference type="EMBL" id="CAG9312671.1"/>
    </source>
</evidence>
<dbReference type="AlphaFoldDB" id="A0AAU9IHG4"/>
<organism evidence="1 2">
    <name type="scientific">Blepharisma stoltei</name>
    <dbReference type="NCBI Taxonomy" id="1481888"/>
    <lineage>
        <taxon>Eukaryota</taxon>
        <taxon>Sar</taxon>
        <taxon>Alveolata</taxon>
        <taxon>Ciliophora</taxon>
        <taxon>Postciliodesmatophora</taxon>
        <taxon>Heterotrichea</taxon>
        <taxon>Heterotrichida</taxon>
        <taxon>Blepharismidae</taxon>
        <taxon>Blepharisma</taxon>
    </lineage>
</organism>
<proteinExistence type="predicted"/>
<comment type="caution">
    <text evidence="1">The sequence shown here is derived from an EMBL/GenBank/DDBJ whole genome shotgun (WGS) entry which is preliminary data.</text>
</comment>
<gene>
    <name evidence="1" type="ORF">BSTOLATCC_MIC7195</name>
</gene>
<dbReference type="EMBL" id="CAJZBQ010000008">
    <property type="protein sequence ID" value="CAG9312671.1"/>
    <property type="molecule type" value="Genomic_DNA"/>
</dbReference>
<sequence>MSIFSEMIWKKGSRLDNKSQPLQWISPIRGKRLGLFIRWIIRWWKVIFWKWCYLAIVAEPRFQTGLRITELEATYIACATTECLKTCTEYSLWERYS</sequence>
<reference evidence="1" key="1">
    <citation type="submission" date="2021-09" db="EMBL/GenBank/DDBJ databases">
        <authorList>
            <consortium name="AG Swart"/>
            <person name="Singh M."/>
            <person name="Singh A."/>
            <person name="Seah K."/>
            <person name="Emmerich C."/>
        </authorList>
    </citation>
    <scope>NUCLEOTIDE SEQUENCE</scope>
    <source>
        <strain evidence="1">ATCC30299</strain>
    </source>
</reference>
<evidence type="ECO:0000313" key="2">
    <source>
        <dbReference type="Proteomes" id="UP001162131"/>
    </source>
</evidence>
<accession>A0AAU9IHG4</accession>
<protein>
    <submittedName>
        <fullName evidence="1">Uncharacterized protein</fullName>
    </submittedName>
</protein>
<name>A0AAU9IHG4_9CILI</name>
<keyword evidence="2" id="KW-1185">Reference proteome</keyword>
<dbReference type="Proteomes" id="UP001162131">
    <property type="component" value="Unassembled WGS sequence"/>
</dbReference>